<name>A0A166FAF2_9EURY</name>
<dbReference type="PATRIC" id="fig|55758.3.peg.142"/>
<dbReference type="Proteomes" id="UP000077066">
    <property type="component" value="Unassembled WGS sequence"/>
</dbReference>
<proteinExistence type="predicted"/>
<dbReference type="AlphaFoldDB" id="A0A166FAF2"/>
<dbReference type="GO" id="GO:0030246">
    <property type="term" value="F:carbohydrate binding"/>
    <property type="evidence" value="ECO:0007669"/>
    <property type="project" value="InterPro"/>
</dbReference>
<dbReference type="STRING" id="55758.MBFIL_01240"/>
<evidence type="ECO:0008006" key="3">
    <source>
        <dbReference type="Google" id="ProtNLM"/>
    </source>
</evidence>
<protein>
    <recommendedName>
        <fullName evidence="3">PEGA domain protein</fullName>
    </recommendedName>
</protein>
<accession>A0A166FAF2</accession>
<dbReference type="SUPFAM" id="SSF49452">
    <property type="entry name" value="Starch-binding domain-like"/>
    <property type="match status" value="1"/>
</dbReference>
<sequence length="88" mass="9151">MVVNNHPLANVSVNVKDQDEANLQGVFVEIVGTEITCTTGSGGGCTLQEVPLGNISYTAVKDGYVTGNGTFTVTSNSGTLEITLTEEE</sequence>
<reference evidence="1 2" key="1">
    <citation type="submission" date="2016-04" db="EMBL/GenBank/DDBJ databases">
        <title>Genome sequence of Methanobrevibacter filiformis DSM 11501.</title>
        <authorList>
            <person name="Poehlein A."/>
            <person name="Seedorf H."/>
            <person name="Daniel R."/>
        </authorList>
    </citation>
    <scope>NUCLEOTIDE SEQUENCE [LARGE SCALE GENOMIC DNA]</scope>
    <source>
        <strain evidence="1 2">DSM 11501</strain>
    </source>
</reference>
<dbReference type="EMBL" id="LWMT01000016">
    <property type="protein sequence ID" value="KZX17466.1"/>
    <property type="molecule type" value="Genomic_DNA"/>
</dbReference>
<dbReference type="Gene3D" id="2.60.40.1120">
    <property type="entry name" value="Carboxypeptidase-like, regulatory domain"/>
    <property type="match status" value="1"/>
</dbReference>
<organism evidence="1 2">
    <name type="scientific">Methanobrevibacter filiformis</name>
    <dbReference type="NCBI Taxonomy" id="55758"/>
    <lineage>
        <taxon>Archaea</taxon>
        <taxon>Methanobacteriati</taxon>
        <taxon>Methanobacteriota</taxon>
        <taxon>Methanomada group</taxon>
        <taxon>Methanobacteria</taxon>
        <taxon>Methanobacteriales</taxon>
        <taxon>Methanobacteriaceae</taxon>
        <taxon>Methanobrevibacter</taxon>
    </lineage>
</organism>
<evidence type="ECO:0000313" key="2">
    <source>
        <dbReference type="Proteomes" id="UP000077066"/>
    </source>
</evidence>
<keyword evidence="2" id="KW-1185">Reference proteome</keyword>
<dbReference type="InterPro" id="IPR013784">
    <property type="entry name" value="Carb-bd-like_fold"/>
</dbReference>
<gene>
    <name evidence="1" type="ORF">MBFIL_01240</name>
</gene>
<evidence type="ECO:0000313" key="1">
    <source>
        <dbReference type="EMBL" id="KZX17466.1"/>
    </source>
</evidence>
<comment type="caution">
    <text evidence="1">The sequence shown here is derived from an EMBL/GenBank/DDBJ whole genome shotgun (WGS) entry which is preliminary data.</text>
</comment>